<dbReference type="OrthoDB" id="437369at2759"/>
<evidence type="ECO:0000256" key="2">
    <source>
        <dbReference type="ARBA" id="ARBA00009967"/>
    </source>
</evidence>
<proteinExistence type="inferred from homology"/>
<comment type="cofactor">
    <cofactor evidence="1">
        <name>FAD</name>
        <dbReference type="ChEBI" id="CHEBI:57692"/>
    </cofactor>
</comment>
<evidence type="ECO:0000256" key="6">
    <source>
        <dbReference type="ARBA" id="ARBA00023002"/>
    </source>
</evidence>
<dbReference type="InterPro" id="IPR010795">
    <property type="entry name" value="Prenylcys_lyase"/>
</dbReference>
<dbReference type="GO" id="GO:0030328">
    <property type="term" value="P:prenylcysteine catabolic process"/>
    <property type="evidence" value="ECO:0007669"/>
    <property type="project" value="InterPro"/>
</dbReference>
<keyword evidence="5" id="KW-0274">FAD</keyword>
<dbReference type="InterPro" id="IPR036188">
    <property type="entry name" value="FAD/NAD-bd_sf"/>
</dbReference>
<dbReference type="PANTHER" id="PTHR15944">
    <property type="entry name" value="FARNESYLCYSTEINE LYASE"/>
    <property type="match status" value="1"/>
</dbReference>
<feature type="region of interest" description="Disordered" evidence="8">
    <location>
        <begin position="542"/>
        <end position="561"/>
    </location>
</feature>
<evidence type="ECO:0000256" key="1">
    <source>
        <dbReference type="ARBA" id="ARBA00001974"/>
    </source>
</evidence>
<dbReference type="GO" id="GO:0001735">
    <property type="term" value="F:prenylcysteine oxidase activity"/>
    <property type="evidence" value="ECO:0007669"/>
    <property type="project" value="InterPro"/>
</dbReference>
<evidence type="ECO:0000256" key="7">
    <source>
        <dbReference type="ARBA" id="ARBA00023180"/>
    </source>
</evidence>
<keyword evidence="6" id="KW-0560">Oxidoreductase</keyword>
<keyword evidence="11" id="KW-1185">Reference proteome</keyword>
<evidence type="ECO:0000256" key="8">
    <source>
        <dbReference type="SAM" id="MobiDB-lite"/>
    </source>
</evidence>
<sequence length="561" mass="62035">MAPSMIPAATRPRLTSLAILFFVALVALLYHYTRQPAVDIYQPSPFDLPPTRGTYCPDGEVKKVAVVGAGSAGASTAYYLHQFAAPCKLNITVYERSDYIGGRSTTVNVFDEPLEPVELGASIFVKVNYNIVSAVERFNLSTVSYGGDDLDGLATGLGIWDGERLVFHQSDGSYSWWNTVKILWKYGLSPIRTQNLMKTTVNKFLLMYGPPFFPFASIAKASHVIGLKAASNPSESFLEENKIYAPFSTDIIQASTRVNYAQNLNQIHGLEAMVCMAAEGAMSVHGGNWQVFDRMLKSDNNNILLNTNVNEISLTEDEGSYTVESFSMSESVVGSSPAIKTDTFDAVVIASPLQFSNITINPTPSIYLPSPIPYVKLHVTLFTSPQFFEPESFNLPPGSMLPTIVLTTLPNNDTSDPPPFFSISTLRKITNPNTDPPRREYLYKVFSPGPLHPPSLAHLLKPSTEAAASSSSPLEITWQYHKIWHSYPYLPPRVTFDDPQLDEAGKLWYTSGIEPFISTMETSSLMGMNVARLIVDRWEAEHEDRRAGDRDGSTRKPAQEL</sequence>
<evidence type="ECO:0000259" key="9">
    <source>
        <dbReference type="Pfam" id="PF07156"/>
    </source>
</evidence>
<dbReference type="PIRSF" id="PIRSF036292">
    <property type="entry name" value="Prenylcysteine_oxidase"/>
    <property type="match status" value="1"/>
</dbReference>
<dbReference type="Pfam" id="PF13450">
    <property type="entry name" value="NAD_binding_8"/>
    <property type="match status" value="1"/>
</dbReference>
<dbReference type="PANTHER" id="PTHR15944:SF0">
    <property type="entry name" value="PRENYLCYSTEINE LYASE DOMAIN-CONTAINING PROTEIN"/>
    <property type="match status" value="1"/>
</dbReference>
<protein>
    <recommendedName>
        <fullName evidence="9">Prenylcysteine lyase domain-containing protein</fullName>
    </recommendedName>
</protein>
<dbReference type="SUPFAM" id="SSF51905">
    <property type="entry name" value="FAD/NAD(P)-binding domain"/>
    <property type="match status" value="1"/>
</dbReference>
<dbReference type="InterPro" id="IPR017046">
    <property type="entry name" value="Prenylcysteine_Oxase1"/>
</dbReference>
<dbReference type="EMBL" id="CAJPDS010000033">
    <property type="protein sequence ID" value="CAF9923550.1"/>
    <property type="molecule type" value="Genomic_DNA"/>
</dbReference>
<evidence type="ECO:0000313" key="10">
    <source>
        <dbReference type="EMBL" id="CAF9923550.1"/>
    </source>
</evidence>
<comment type="caution">
    <text evidence="10">The sequence shown here is derived from an EMBL/GenBank/DDBJ whole genome shotgun (WGS) entry which is preliminary data.</text>
</comment>
<evidence type="ECO:0000256" key="4">
    <source>
        <dbReference type="ARBA" id="ARBA00022729"/>
    </source>
</evidence>
<keyword evidence="3" id="KW-0285">Flavoprotein</keyword>
<gene>
    <name evidence="10" type="ORF">HETSPECPRED_005354</name>
</gene>
<dbReference type="Pfam" id="PF07156">
    <property type="entry name" value="Prenylcys_lyase"/>
    <property type="match status" value="1"/>
</dbReference>
<organism evidence="10 11">
    <name type="scientific">Heterodermia speciosa</name>
    <dbReference type="NCBI Taxonomy" id="116794"/>
    <lineage>
        <taxon>Eukaryota</taxon>
        <taxon>Fungi</taxon>
        <taxon>Dikarya</taxon>
        <taxon>Ascomycota</taxon>
        <taxon>Pezizomycotina</taxon>
        <taxon>Lecanoromycetes</taxon>
        <taxon>OSLEUM clade</taxon>
        <taxon>Lecanoromycetidae</taxon>
        <taxon>Caliciales</taxon>
        <taxon>Physciaceae</taxon>
        <taxon>Heterodermia</taxon>
    </lineage>
</organism>
<evidence type="ECO:0000256" key="5">
    <source>
        <dbReference type="ARBA" id="ARBA00022827"/>
    </source>
</evidence>
<keyword evidence="7" id="KW-0325">Glycoprotein</keyword>
<reference evidence="10" key="1">
    <citation type="submission" date="2021-03" db="EMBL/GenBank/DDBJ databases">
        <authorList>
            <person name="Tagirdzhanova G."/>
        </authorList>
    </citation>
    <scope>NUCLEOTIDE SEQUENCE</scope>
</reference>
<accession>A0A8H3FH28</accession>
<keyword evidence="4" id="KW-0732">Signal</keyword>
<dbReference type="AlphaFoldDB" id="A0A8H3FH28"/>
<feature type="domain" description="Prenylcysteine lyase" evidence="9">
    <location>
        <begin position="171"/>
        <end position="543"/>
    </location>
</feature>
<dbReference type="GO" id="GO:0030327">
    <property type="term" value="P:prenylated protein catabolic process"/>
    <property type="evidence" value="ECO:0007669"/>
    <property type="project" value="TreeGrafter"/>
</dbReference>
<evidence type="ECO:0000313" key="11">
    <source>
        <dbReference type="Proteomes" id="UP000664521"/>
    </source>
</evidence>
<name>A0A8H3FH28_9LECA</name>
<dbReference type="Proteomes" id="UP000664521">
    <property type="component" value="Unassembled WGS sequence"/>
</dbReference>
<evidence type="ECO:0000256" key="3">
    <source>
        <dbReference type="ARBA" id="ARBA00022630"/>
    </source>
</evidence>
<comment type="similarity">
    <text evidence="2">Belongs to the prenylcysteine oxidase family.</text>
</comment>
<dbReference type="Gene3D" id="3.50.50.60">
    <property type="entry name" value="FAD/NAD(P)-binding domain"/>
    <property type="match status" value="1"/>
</dbReference>